<reference evidence="14" key="1">
    <citation type="thesis" date="2021" institute="BYU ScholarsArchive" country="Provo, UT, USA">
        <title>Applications of and Algorithms for Genome Assembly and Genomic Analyses with an Emphasis on Marine Teleosts.</title>
        <authorList>
            <person name="Pickett B.D."/>
        </authorList>
    </citation>
    <scope>NUCLEOTIDE SEQUENCE</scope>
    <source>
        <strain evidence="14">HI-2016</strain>
    </source>
</reference>
<keyword evidence="8" id="KW-0804">Transcription</keyword>
<keyword evidence="15" id="KW-1185">Reference proteome</keyword>
<evidence type="ECO:0000313" key="15">
    <source>
        <dbReference type="Proteomes" id="UP000824540"/>
    </source>
</evidence>
<keyword evidence="6" id="KW-0805">Transcription regulation</keyword>
<dbReference type="PROSITE" id="PS00028">
    <property type="entry name" value="ZINC_FINGER_C2H2_1"/>
    <property type="match status" value="1"/>
</dbReference>
<comment type="caution">
    <text evidence="14">The sequence shown here is derived from an EMBL/GenBank/DDBJ whole genome shotgun (WGS) entry which is preliminary data.</text>
</comment>
<dbReference type="AlphaFoldDB" id="A0A8T2NV47"/>
<feature type="compositionally biased region" description="Polar residues" evidence="12">
    <location>
        <begin position="135"/>
        <end position="154"/>
    </location>
</feature>
<dbReference type="InterPro" id="IPR013087">
    <property type="entry name" value="Znf_C2H2_type"/>
</dbReference>
<sequence length="289" mass="30643">MFRHSRAIEVSAAALWIIQACIPVKSPGDAALARENKLRARHINPTIGVHRQLTPTVSPSLPPSFTARLFFNPSSPHFSYFSQVVIFERGRRREDRGGSAGVRMNADNCNGRSNVSGSGDSSLEREFSGGLGGRTMSTPNSQHSSPSRSLSANSIKVELYSDDDPGCVSRPQRRGGDREEGWKEEAGEKMEEGAQEPGGGGGGEGGGYGDRASPKRASPGPIRLPNGKLKCDVCGMICIGPNVLMVHKRSHTGVCECECGEGGWGRGEPEVLGDDGGGQEGRIGLGKVD</sequence>
<evidence type="ECO:0000256" key="9">
    <source>
        <dbReference type="ARBA" id="ARBA00023242"/>
    </source>
</evidence>
<protein>
    <recommendedName>
        <fullName evidence="13">C2H2-type domain-containing protein</fullName>
    </recommendedName>
</protein>
<keyword evidence="2" id="KW-0479">Metal-binding</keyword>
<evidence type="ECO:0000256" key="8">
    <source>
        <dbReference type="ARBA" id="ARBA00023163"/>
    </source>
</evidence>
<keyword evidence="9" id="KW-0539">Nucleus</keyword>
<name>A0A8T2NV47_9TELE</name>
<feature type="compositionally biased region" description="Gly residues" evidence="12">
    <location>
        <begin position="274"/>
        <end position="289"/>
    </location>
</feature>
<dbReference type="PROSITE" id="PS50157">
    <property type="entry name" value="ZINC_FINGER_C2H2_2"/>
    <property type="match status" value="1"/>
</dbReference>
<dbReference type="GO" id="GO:0005634">
    <property type="term" value="C:nucleus"/>
    <property type="evidence" value="ECO:0007669"/>
    <property type="project" value="UniProtKB-SubCell"/>
</dbReference>
<dbReference type="OrthoDB" id="8922241at2759"/>
<evidence type="ECO:0000313" key="14">
    <source>
        <dbReference type="EMBL" id="KAG9340247.1"/>
    </source>
</evidence>
<evidence type="ECO:0000256" key="3">
    <source>
        <dbReference type="ARBA" id="ARBA00022737"/>
    </source>
</evidence>
<feature type="region of interest" description="Disordered" evidence="12">
    <location>
        <begin position="92"/>
        <end position="224"/>
    </location>
</feature>
<evidence type="ECO:0000256" key="1">
    <source>
        <dbReference type="ARBA" id="ARBA00004123"/>
    </source>
</evidence>
<organism evidence="14 15">
    <name type="scientific">Albula glossodonta</name>
    <name type="common">roundjaw bonefish</name>
    <dbReference type="NCBI Taxonomy" id="121402"/>
    <lineage>
        <taxon>Eukaryota</taxon>
        <taxon>Metazoa</taxon>
        <taxon>Chordata</taxon>
        <taxon>Craniata</taxon>
        <taxon>Vertebrata</taxon>
        <taxon>Euteleostomi</taxon>
        <taxon>Actinopterygii</taxon>
        <taxon>Neopterygii</taxon>
        <taxon>Teleostei</taxon>
        <taxon>Albuliformes</taxon>
        <taxon>Albulidae</taxon>
        <taxon>Albula</taxon>
    </lineage>
</organism>
<evidence type="ECO:0000256" key="5">
    <source>
        <dbReference type="ARBA" id="ARBA00022833"/>
    </source>
</evidence>
<accession>A0A8T2NV47</accession>
<proteinExistence type="inferred from homology"/>
<keyword evidence="4 11" id="KW-0863">Zinc-finger</keyword>
<dbReference type="GO" id="GO:0003677">
    <property type="term" value="F:DNA binding"/>
    <property type="evidence" value="ECO:0007669"/>
    <property type="project" value="UniProtKB-KW"/>
</dbReference>
<feature type="compositionally biased region" description="Basic and acidic residues" evidence="12">
    <location>
        <begin position="174"/>
        <end position="192"/>
    </location>
</feature>
<gene>
    <name evidence="14" type="ORF">JZ751_021688</name>
</gene>
<dbReference type="EMBL" id="JAFBMS010000044">
    <property type="protein sequence ID" value="KAG9340247.1"/>
    <property type="molecule type" value="Genomic_DNA"/>
</dbReference>
<evidence type="ECO:0000256" key="10">
    <source>
        <dbReference type="ARBA" id="ARBA00038390"/>
    </source>
</evidence>
<dbReference type="Proteomes" id="UP000824540">
    <property type="component" value="Unassembled WGS sequence"/>
</dbReference>
<evidence type="ECO:0000256" key="2">
    <source>
        <dbReference type="ARBA" id="ARBA00022723"/>
    </source>
</evidence>
<dbReference type="GO" id="GO:0008270">
    <property type="term" value="F:zinc ion binding"/>
    <property type="evidence" value="ECO:0007669"/>
    <property type="project" value="UniProtKB-KW"/>
</dbReference>
<evidence type="ECO:0000259" key="13">
    <source>
        <dbReference type="PROSITE" id="PS50157"/>
    </source>
</evidence>
<feature type="compositionally biased region" description="Polar residues" evidence="12">
    <location>
        <begin position="107"/>
        <end position="121"/>
    </location>
</feature>
<dbReference type="FunFam" id="3.30.160.60:FF:000168">
    <property type="entry name" value="zinc finger protein Eos isoform X1"/>
    <property type="match status" value="1"/>
</dbReference>
<feature type="compositionally biased region" description="Gly residues" evidence="12">
    <location>
        <begin position="196"/>
        <end position="209"/>
    </location>
</feature>
<evidence type="ECO:0000256" key="7">
    <source>
        <dbReference type="ARBA" id="ARBA00023125"/>
    </source>
</evidence>
<evidence type="ECO:0000256" key="12">
    <source>
        <dbReference type="SAM" id="MobiDB-lite"/>
    </source>
</evidence>
<evidence type="ECO:0000256" key="4">
    <source>
        <dbReference type="ARBA" id="ARBA00022771"/>
    </source>
</evidence>
<comment type="subcellular location">
    <subcellularLocation>
        <location evidence="1">Nucleus</location>
    </subcellularLocation>
</comment>
<comment type="similarity">
    <text evidence="10">Belongs to the Ikaros C2H2-type zinc-finger protein family.</text>
</comment>
<feature type="region of interest" description="Disordered" evidence="12">
    <location>
        <begin position="268"/>
        <end position="289"/>
    </location>
</feature>
<keyword evidence="7" id="KW-0238">DNA-binding</keyword>
<evidence type="ECO:0000256" key="11">
    <source>
        <dbReference type="PROSITE-ProRule" id="PRU00042"/>
    </source>
</evidence>
<dbReference type="PROSITE" id="PS51257">
    <property type="entry name" value="PROKAR_LIPOPROTEIN"/>
    <property type="match status" value="1"/>
</dbReference>
<evidence type="ECO:0000256" key="6">
    <source>
        <dbReference type="ARBA" id="ARBA00023015"/>
    </source>
</evidence>
<feature type="domain" description="C2H2-type" evidence="13">
    <location>
        <begin position="229"/>
        <end position="253"/>
    </location>
</feature>
<keyword evidence="5" id="KW-0862">Zinc</keyword>
<keyword evidence="3" id="KW-0677">Repeat</keyword>